<dbReference type="GeneID" id="5725631"/>
<dbReference type="ExpressionAtlas" id="A0A2K3DK93">
    <property type="expression patterns" value="baseline"/>
</dbReference>
<keyword evidence="4" id="KW-1185">Reference proteome</keyword>
<dbReference type="AlphaFoldDB" id="A0A2K3DK93"/>
<dbReference type="Gramene" id="PNW80952">
    <property type="protein sequence ID" value="PNW80952"/>
    <property type="gene ID" value="CHLRE_07g336700v5"/>
</dbReference>
<dbReference type="PaxDb" id="3055-EDO98387"/>
<dbReference type="KEGG" id="cre:CHLRE_07g336700v5"/>
<evidence type="ECO:0000313" key="4">
    <source>
        <dbReference type="Proteomes" id="UP000006906"/>
    </source>
</evidence>
<name>A0A2K3DK93_CHLRE</name>
<feature type="transmembrane region" description="Helical" evidence="1">
    <location>
        <begin position="115"/>
        <end position="134"/>
    </location>
</feature>
<keyword evidence="2" id="KW-0732">Signal</keyword>
<dbReference type="Proteomes" id="UP000006906">
    <property type="component" value="Chromosome 7"/>
</dbReference>
<feature type="transmembrane region" description="Helical" evidence="1">
    <location>
        <begin position="243"/>
        <end position="266"/>
    </location>
</feature>
<evidence type="ECO:0000256" key="1">
    <source>
        <dbReference type="SAM" id="Phobius"/>
    </source>
</evidence>
<feature type="transmembrane region" description="Helical" evidence="1">
    <location>
        <begin position="330"/>
        <end position="357"/>
    </location>
</feature>
<dbReference type="RefSeq" id="XP_042922846.1">
    <property type="nucleotide sequence ID" value="XM_043064278.1"/>
</dbReference>
<evidence type="ECO:0000256" key="2">
    <source>
        <dbReference type="SAM" id="SignalP"/>
    </source>
</evidence>
<evidence type="ECO:0000313" key="3">
    <source>
        <dbReference type="EMBL" id="PNW80952.1"/>
    </source>
</evidence>
<feature type="signal peptide" evidence="2">
    <location>
        <begin position="1"/>
        <end position="18"/>
    </location>
</feature>
<keyword evidence="1" id="KW-0472">Membrane</keyword>
<dbReference type="OrthoDB" id="10627891at2759"/>
<keyword evidence="1" id="KW-1133">Transmembrane helix</keyword>
<dbReference type="OMA" id="ASICYAA"/>
<feature type="transmembrane region" description="Helical" evidence="1">
    <location>
        <begin position="146"/>
        <end position="171"/>
    </location>
</feature>
<organism evidence="3 4">
    <name type="scientific">Chlamydomonas reinhardtii</name>
    <name type="common">Chlamydomonas smithii</name>
    <dbReference type="NCBI Taxonomy" id="3055"/>
    <lineage>
        <taxon>Eukaryota</taxon>
        <taxon>Viridiplantae</taxon>
        <taxon>Chlorophyta</taxon>
        <taxon>core chlorophytes</taxon>
        <taxon>Chlorophyceae</taxon>
        <taxon>CS clade</taxon>
        <taxon>Chlamydomonadales</taxon>
        <taxon>Chlamydomonadaceae</taxon>
        <taxon>Chlamydomonas</taxon>
    </lineage>
</organism>
<dbReference type="EMBL" id="CM008968">
    <property type="protein sequence ID" value="PNW80952.1"/>
    <property type="molecule type" value="Genomic_DNA"/>
</dbReference>
<sequence length="365" mass="34687">MWGLSWLLTAGPVSVAYACLAAASVIAATVFGGLLPGPAGAAGATAAAAGTAGAAGAAAGAPPAAAATAATAATAAAAAVDWLDVALRTANGLAAGGAARAQVLQALQEAGAGSLGSWAVQALLPALCGAASGARGLAVALQPADLVLGALSQLSSVAAGLGVLLVMGLPLRPYLAPLLPLLPRGPPSPATMAALRAGGVACMVAALTGLQAAEVTTPELGRSVRSAAAAAAAGVPLPAQMQACLYGAFAVAADVLVAAAAAIVAARAAAALWQGGAAGSRSGTASAPGVVQGSRGVKAEVEVVAAESVQLPRVLTGARWLGAGRLVLDVLLLAAVACGGLSAHVSAVRLLGMLWLFQTARQVSL</sequence>
<proteinExistence type="predicted"/>
<keyword evidence="1" id="KW-0812">Transmembrane</keyword>
<accession>A0A2K3DK93</accession>
<protein>
    <submittedName>
        <fullName evidence="3">Uncharacterized protein</fullName>
    </submittedName>
</protein>
<gene>
    <name evidence="3" type="ORF">CHLRE_07g336700v5</name>
</gene>
<dbReference type="InParanoid" id="A0A2K3DK93"/>
<reference evidence="3 4" key="1">
    <citation type="journal article" date="2007" name="Science">
        <title>The Chlamydomonas genome reveals the evolution of key animal and plant functions.</title>
        <authorList>
            <person name="Merchant S.S."/>
            <person name="Prochnik S.E."/>
            <person name="Vallon O."/>
            <person name="Harris E.H."/>
            <person name="Karpowicz S.J."/>
            <person name="Witman G.B."/>
            <person name="Terry A."/>
            <person name="Salamov A."/>
            <person name="Fritz-Laylin L.K."/>
            <person name="Marechal-Drouard L."/>
            <person name="Marshall W.F."/>
            <person name="Qu L.H."/>
            <person name="Nelson D.R."/>
            <person name="Sanderfoot A.A."/>
            <person name="Spalding M.H."/>
            <person name="Kapitonov V.V."/>
            <person name="Ren Q."/>
            <person name="Ferris P."/>
            <person name="Lindquist E."/>
            <person name="Shapiro H."/>
            <person name="Lucas S.M."/>
            <person name="Grimwood J."/>
            <person name="Schmutz J."/>
            <person name="Cardol P."/>
            <person name="Cerutti H."/>
            <person name="Chanfreau G."/>
            <person name="Chen C.L."/>
            <person name="Cognat V."/>
            <person name="Croft M.T."/>
            <person name="Dent R."/>
            <person name="Dutcher S."/>
            <person name="Fernandez E."/>
            <person name="Fukuzawa H."/>
            <person name="Gonzalez-Ballester D."/>
            <person name="Gonzalez-Halphen D."/>
            <person name="Hallmann A."/>
            <person name="Hanikenne M."/>
            <person name="Hippler M."/>
            <person name="Inwood W."/>
            <person name="Jabbari K."/>
            <person name="Kalanon M."/>
            <person name="Kuras R."/>
            <person name="Lefebvre P.A."/>
            <person name="Lemaire S.D."/>
            <person name="Lobanov A.V."/>
            <person name="Lohr M."/>
            <person name="Manuell A."/>
            <person name="Meier I."/>
            <person name="Mets L."/>
            <person name="Mittag M."/>
            <person name="Mittelmeier T."/>
            <person name="Moroney J.V."/>
            <person name="Moseley J."/>
            <person name="Napoli C."/>
            <person name="Nedelcu A.M."/>
            <person name="Niyogi K."/>
            <person name="Novoselov S.V."/>
            <person name="Paulsen I.T."/>
            <person name="Pazour G."/>
            <person name="Purton S."/>
            <person name="Ral J.P."/>
            <person name="Riano-Pachon D.M."/>
            <person name="Riekhof W."/>
            <person name="Rymarquis L."/>
            <person name="Schroda M."/>
            <person name="Stern D."/>
            <person name="Umen J."/>
            <person name="Willows R."/>
            <person name="Wilson N."/>
            <person name="Zimmer S.L."/>
            <person name="Allmer J."/>
            <person name="Balk J."/>
            <person name="Bisova K."/>
            <person name="Chen C.J."/>
            <person name="Elias M."/>
            <person name="Gendler K."/>
            <person name="Hauser C."/>
            <person name="Lamb M.R."/>
            <person name="Ledford H."/>
            <person name="Long J.C."/>
            <person name="Minagawa J."/>
            <person name="Page M.D."/>
            <person name="Pan J."/>
            <person name="Pootakham W."/>
            <person name="Roje S."/>
            <person name="Rose A."/>
            <person name="Stahlberg E."/>
            <person name="Terauchi A.M."/>
            <person name="Yang P."/>
            <person name="Ball S."/>
            <person name="Bowler C."/>
            <person name="Dieckmann C.L."/>
            <person name="Gladyshev V.N."/>
            <person name="Green P."/>
            <person name="Jorgensen R."/>
            <person name="Mayfield S."/>
            <person name="Mueller-Roeber B."/>
            <person name="Rajamani S."/>
            <person name="Sayre R.T."/>
            <person name="Brokstein P."/>
            <person name="Dubchak I."/>
            <person name="Goodstein D."/>
            <person name="Hornick L."/>
            <person name="Huang Y.W."/>
            <person name="Jhaveri J."/>
            <person name="Luo Y."/>
            <person name="Martinez D."/>
            <person name="Ngau W.C."/>
            <person name="Otillar B."/>
            <person name="Poliakov A."/>
            <person name="Porter A."/>
            <person name="Szajkowski L."/>
            <person name="Werner G."/>
            <person name="Zhou K."/>
            <person name="Grigoriev I.V."/>
            <person name="Rokhsar D.S."/>
            <person name="Grossman A.R."/>
        </authorList>
    </citation>
    <scope>NUCLEOTIDE SEQUENCE [LARGE SCALE GENOMIC DNA]</scope>
    <source>
        <strain evidence="4">CC-503</strain>
    </source>
</reference>
<feature type="chain" id="PRO_5014451850" evidence="2">
    <location>
        <begin position="19"/>
        <end position="365"/>
    </location>
</feature>